<evidence type="ECO:0000313" key="2">
    <source>
        <dbReference type="Proteomes" id="UP001419268"/>
    </source>
</evidence>
<proteinExistence type="predicted"/>
<gene>
    <name evidence="1" type="ORF">Scep_012311</name>
</gene>
<reference evidence="1 2" key="1">
    <citation type="submission" date="2024-01" db="EMBL/GenBank/DDBJ databases">
        <title>Genome assemblies of Stephania.</title>
        <authorList>
            <person name="Yang L."/>
        </authorList>
    </citation>
    <scope>NUCLEOTIDE SEQUENCE [LARGE SCALE GENOMIC DNA]</scope>
    <source>
        <strain evidence="1">JXDWG</strain>
        <tissue evidence="1">Leaf</tissue>
    </source>
</reference>
<dbReference type="Proteomes" id="UP001419268">
    <property type="component" value="Unassembled WGS sequence"/>
</dbReference>
<sequence>MNILGTMVGGSETFGPSSDITLQIFANIVNTRLSNPQCWGKDKLCKVNRSLDL</sequence>
<name>A0AAP0JGN6_9MAGN</name>
<keyword evidence="2" id="KW-1185">Reference proteome</keyword>
<organism evidence="1 2">
    <name type="scientific">Stephania cephalantha</name>
    <dbReference type="NCBI Taxonomy" id="152367"/>
    <lineage>
        <taxon>Eukaryota</taxon>
        <taxon>Viridiplantae</taxon>
        <taxon>Streptophyta</taxon>
        <taxon>Embryophyta</taxon>
        <taxon>Tracheophyta</taxon>
        <taxon>Spermatophyta</taxon>
        <taxon>Magnoliopsida</taxon>
        <taxon>Ranunculales</taxon>
        <taxon>Menispermaceae</taxon>
        <taxon>Menispermoideae</taxon>
        <taxon>Cissampelideae</taxon>
        <taxon>Stephania</taxon>
    </lineage>
</organism>
<dbReference type="AlphaFoldDB" id="A0AAP0JGN6"/>
<comment type="caution">
    <text evidence="1">The sequence shown here is derived from an EMBL/GenBank/DDBJ whole genome shotgun (WGS) entry which is preliminary data.</text>
</comment>
<dbReference type="EMBL" id="JBBNAG010000005">
    <property type="protein sequence ID" value="KAK9132783.1"/>
    <property type="molecule type" value="Genomic_DNA"/>
</dbReference>
<evidence type="ECO:0000313" key="1">
    <source>
        <dbReference type="EMBL" id="KAK9132783.1"/>
    </source>
</evidence>
<accession>A0AAP0JGN6</accession>
<protein>
    <submittedName>
        <fullName evidence="1">Uncharacterized protein</fullName>
    </submittedName>
</protein>